<accession>A0A8T0F6L9</accession>
<gene>
    <name evidence="1" type="ORF">HNY73_010321</name>
</gene>
<dbReference type="EMBL" id="JABXBU010000030">
    <property type="protein sequence ID" value="KAF8784673.1"/>
    <property type="molecule type" value="Genomic_DNA"/>
</dbReference>
<dbReference type="Proteomes" id="UP000807504">
    <property type="component" value="Unassembled WGS sequence"/>
</dbReference>
<sequence>MSNLGGKNLSPSRKKKVLEKILKAFAIPMQLDAGAFGSYEGNGNLIHGATYTFLLREQKHLGKLTSIIFSWSSSSWNFFKTHTIHLDYVKIRPMNVNNQKKQKMESKKFCDKLGQAIKSKQEVFLDECK</sequence>
<proteinExistence type="predicted"/>
<reference evidence="1" key="2">
    <citation type="submission" date="2020-06" db="EMBL/GenBank/DDBJ databases">
        <authorList>
            <person name="Sheffer M."/>
        </authorList>
    </citation>
    <scope>NUCLEOTIDE SEQUENCE</scope>
</reference>
<reference evidence="1" key="1">
    <citation type="journal article" date="2020" name="bioRxiv">
        <title>Chromosome-level reference genome of the European wasp spider Argiope bruennichi: a resource for studies on range expansion and evolutionary adaptation.</title>
        <authorList>
            <person name="Sheffer M.M."/>
            <person name="Hoppe A."/>
            <person name="Krehenwinkel H."/>
            <person name="Uhl G."/>
            <person name="Kuss A.W."/>
            <person name="Jensen L."/>
            <person name="Jensen C."/>
            <person name="Gillespie R.G."/>
            <person name="Hoff K.J."/>
            <person name="Prost S."/>
        </authorList>
    </citation>
    <scope>NUCLEOTIDE SEQUENCE</scope>
</reference>
<dbReference type="InterPro" id="IPR036392">
    <property type="entry name" value="PLAT/LH2_dom_sf"/>
</dbReference>
<dbReference type="Gene3D" id="2.60.60.20">
    <property type="entry name" value="PLAT/LH2 domain"/>
    <property type="match status" value="1"/>
</dbReference>
<keyword evidence="2" id="KW-1185">Reference proteome</keyword>
<evidence type="ECO:0000313" key="2">
    <source>
        <dbReference type="Proteomes" id="UP000807504"/>
    </source>
</evidence>
<name>A0A8T0F6L9_ARGBR</name>
<protein>
    <submittedName>
        <fullName evidence="1">Uncharacterized protein</fullName>
    </submittedName>
</protein>
<organism evidence="1 2">
    <name type="scientific">Argiope bruennichi</name>
    <name type="common">Wasp spider</name>
    <name type="synonym">Aranea bruennichi</name>
    <dbReference type="NCBI Taxonomy" id="94029"/>
    <lineage>
        <taxon>Eukaryota</taxon>
        <taxon>Metazoa</taxon>
        <taxon>Ecdysozoa</taxon>
        <taxon>Arthropoda</taxon>
        <taxon>Chelicerata</taxon>
        <taxon>Arachnida</taxon>
        <taxon>Araneae</taxon>
        <taxon>Araneomorphae</taxon>
        <taxon>Entelegynae</taxon>
        <taxon>Araneoidea</taxon>
        <taxon>Araneidae</taxon>
        <taxon>Argiope</taxon>
    </lineage>
</organism>
<comment type="caution">
    <text evidence="1">The sequence shown here is derived from an EMBL/GenBank/DDBJ whole genome shotgun (WGS) entry which is preliminary data.</text>
</comment>
<dbReference type="SUPFAM" id="SSF49723">
    <property type="entry name" value="Lipase/lipooxygenase domain (PLAT/LH2 domain)"/>
    <property type="match status" value="1"/>
</dbReference>
<evidence type="ECO:0000313" key="1">
    <source>
        <dbReference type="EMBL" id="KAF8784673.1"/>
    </source>
</evidence>
<dbReference type="AlphaFoldDB" id="A0A8T0F6L9"/>